<keyword evidence="2" id="KW-0378">Hydrolase</keyword>
<feature type="signal peptide" evidence="3">
    <location>
        <begin position="1"/>
        <end position="19"/>
    </location>
</feature>
<proteinExistence type="inferred from homology"/>
<comment type="caution">
    <text evidence="4">The sequence shown here is derived from an EMBL/GenBank/DDBJ whole genome shotgun (WGS) entry which is preliminary data.</text>
</comment>
<sequence>MLFFKSFVSLALAVTLVTASPTPETPATQDLAKRYVLLTGQYASESVANGRFVIGNNLWGMSSANSGGWQNTQATYVNGNNVQWYTIYNWAGGPYNVKSYANLDLKVRMGKSLSSISSIPVTWSYKYSAASSNLVSNVSFDLWLSNNRGSTGATSASTFEVMVWLSTRGGAQPIGSQIATVNINGVSWKVWKGPVQNWTCFSFVAPYEITSYNSDLKPFLNYLTSNQGVPSSQFLVQAQAGTEPFVGSATLTTTSYAMSVN</sequence>
<evidence type="ECO:0000313" key="5">
    <source>
        <dbReference type="Proteomes" id="UP000567179"/>
    </source>
</evidence>
<dbReference type="PANTHER" id="PTHR34002">
    <property type="entry name" value="BLR1656 PROTEIN"/>
    <property type="match status" value="1"/>
</dbReference>
<feature type="chain" id="PRO_5034833710" description="Glycoside hydrolase family 12 protein" evidence="3">
    <location>
        <begin position="20"/>
        <end position="261"/>
    </location>
</feature>
<evidence type="ECO:0008006" key="6">
    <source>
        <dbReference type="Google" id="ProtNLM"/>
    </source>
</evidence>
<dbReference type="InterPro" id="IPR002594">
    <property type="entry name" value="GH12"/>
</dbReference>
<dbReference type="AlphaFoldDB" id="A0A8H5BIF7"/>
<organism evidence="4 5">
    <name type="scientific">Psilocybe cf. subviscida</name>
    <dbReference type="NCBI Taxonomy" id="2480587"/>
    <lineage>
        <taxon>Eukaryota</taxon>
        <taxon>Fungi</taxon>
        <taxon>Dikarya</taxon>
        <taxon>Basidiomycota</taxon>
        <taxon>Agaricomycotina</taxon>
        <taxon>Agaricomycetes</taxon>
        <taxon>Agaricomycetidae</taxon>
        <taxon>Agaricales</taxon>
        <taxon>Agaricineae</taxon>
        <taxon>Strophariaceae</taxon>
        <taxon>Psilocybe</taxon>
    </lineage>
</organism>
<keyword evidence="5" id="KW-1185">Reference proteome</keyword>
<comment type="similarity">
    <text evidence="1 2">Belongs to the glycosyl hydrolase 12 (cellulase H) family.</text>
</comment>
<accession>A0A8H5BIF7</accession>
<dbReference type="PANTHER" id="PTHR34002:SF9">
    <property type="entry name" value="XYLOGLUCAN-SPECIFIC ENDO-BETA-1,4-GLUCANASE A"/>
    <property type="match status" value="1"/>
</dbReference>
<evidence type="ECO:0000256" key="1">
    <source>
        <dbReference type="ARBA" id="ARBA00005519"/>
    </source>
</evidence>
<evidence type="ECO:0000313" key="4">
    <source>
        <dbReference type="EMBL" id="KAF5323781.1"/>
    </source>
</evidence>
<keyword evidence="2" id="KW-0326">Glycosidase</keyword>
<dbReference type="InterPro" id="IPR013319">
    <property type="entry name" value="GH11/12"/>
</dbReference>
<keyword evidence="2" id="KW-0119">Carbohydrate metabolism</keyword>
<dbReference type="GO" id="GO:0008810">
    <property type="term" value="F:cellulase activity"/>
    <property type="evidence" value="ECO:0007669"/>
    <property type="project" value="InterPro"/>
</dbReference>
<dbReference type="Proteomes" id="UP000567179">
    <property type="component" value="Unassembled WGS sequence"/>
</dbReference>
<dbReference type="OrthoDB" id="89349at2759"/>
<dbReference type="SUPFAM" id="SSF49899">
    <property type="entry name" value="Concanavalin A-like lectins/glucanases"/>
    <property type="match status" value="1"/>
</dbReference>
<evidence type="ECO:0000256" key="2">
    <source>
        <dbReference type="RuleBase" id="RU361163"/>
    </source>
</evidence>
<reference evidence="4 5" key="1">
    <citation type="journal article" date="2020" name="ISME J.">
        <title>Uncovering the hidden diversity of litter-decomposition mechanisms in mushroom-forming fungi.</title>
        <authorList>
            <person name="Floudas D."/>
            <person name="Bentzer J."/>
            <person name="Ahren D."/>
            <person name="Johansson T."/>
            <person name="Persson P."/>
            <person name="Tunlid A."/>
        </authorList>
    </citation>
    <scope>NUCLEOTIDE SEQUENCE [LARGE SCALE GENOMIC DNA]</scope>
    <source>
        <strain evidence="4 5">CBS 101986</strain>
    </source>
</reference>
<protein>
    <recommendedName>
        <fullName evidence="6">Glycoside hydrolase family 12 protein</fullName>
    </recommendedName>
</protein>
<dbReference type="InterPro" id="IPR013320">
    <property type="entry name" value="ConA-like_dom_sf"/>
</dbReference>
<name>A0A8H5BIF7_9AGAR</name>
<keyword evidence="2" id="KW-0624">Polysaccharide degradation</keyword>
<dbReference type="Pfam" id="PF01670">
    <property type="entry name" value="Glyco_hydro_12"/>
    <property type="match status" value="1"/>
</dbReference>
<keyword evidence="3" id="KW-0732">Signal</keyword>
<dbReference type="GO" id="GO:0000272">
    <property type="term" value="P:polysaccharide catabolic process"/>
    <property type="evidence" value="ECO:0007669"/>
    <property type="project" value="UniProtKB-KW"/>
</dbReference>
<gene>
    <name evidence="4" type="ORF">D9619_012928</name>
</gene>
<evidence type="ECO:0000256" key="3">
    <source>
        <dbReference type="SAM" id="SignalP"/>
    </source>
</evidence>
<dbReference type="Gene3D" id="2.60.120.180">
    <property type="match status" value="1"/>
</dbReference>
<dbReference type="EMBL" id="JAACJJ010000017">
    <property type="protein sequence ID" value="KAF5323781.1"/>
    <property type="molecule type" value="Genomic_DNA"/>
</dbReference>